<keyword evidence="2" id="KW-0677">Repeat</keyword>
<gene>
    <name evidence="6" type="primary">LOC110983630</name>
</gene>
<dbReference type="KEGG" id="aplc:110983630"/>
<feature type="compositionally biased region" description="Low complexity" evidence="3">
    <location>
        <begin position="246"/>
        <end position="270"/>
    </location>
</feature>
<protein>
    <submittedName>
        <fullName evidence="6">Uncharacterized protein LOC110983630 isoform X1</fullName>
    </submittedName>
</protein>
<evidence type="ECO:0000313" key="5">
    <source>
        <dbReference type="Proteomes" id="UP000694845"/>
    </source>
</evidence>
<organism evidence="5 6">
    <name type="scientific">Acanthaster planci</name>
    <name type="common">Crown-of-thorns starfish</name>
    <dbReference type="NCBI Taxonomy" id="133434"/>
    <lineage>
        <taxon>Eukaryota</taxon>
        <taxon>Metazoa</taxon>
        <taxon>Echinodermata</taxon>
        <taxon>Eleutherozoa</taxon>
        <taxon>Asterozoa</taxon>
        <taxon>Asteroidea</taxon>
        <taxon>Valvatacea</taxon>
        <taxon>Valvatida</taxon>
        <taxon>Acanthasteridae</taxon>
        <taxon>Acanthaster</taxon>
    </lineage>
</organism>
<dbReference type="Gene3D" id="3.30.710.10">
    <property type="entry name" value="Potassium Channel Kv1.1, Chain A"/>
    <property type="match status" value="2"/>
</dbReference>
<keyword evidence="5" id="KW-1185">Reference proteome</keyword>
<feature type="region of interest" description="Disordered" evidence="3">
    <location>
        <begin position="502"/>
        <end position="530"/>
    </location>
</feature>
<dbReference type="Proteomes" id="UP000694845">
    <property type="component" value="Unplaced"/>
</dbReference>
<dbReference type="InterPro" id="IPR000210">
    <property type="entry name" value="BTB/POZ_dom"/>
</dbReference>
<dbReference type="OMA" id="VEECYIL"/>
<feature type="compositionally biased region" description="Low complexity" evidence="3">
    <location>
        <begin position="48"/>
        <end position="67"/>
    </location>
</feature>
<reference evidence="6" key="1">
    <citation type="submission" date="2025-08" db="UniProtKB">
        <authorList>
            <consortium name="RefSeq"/>
        </authorList>
    </citation>
    <scope>IDENTIFICATION</scope>
</reference>
<dbReference type="Pfam" id="PF00651">
    <property type="entry name" value="BTB"/>
    <property type="match status" value="2"/>
</dbReference>
<sequence length="530" mass="57238">MPTELKALKMANRVNIGGSPKRSSATVTKATGSSTRRPRPASYHQDHGSSSTSSGSPKSPSDTPKGSLVKSPATGREAIASLALKIPPRVDRTWRRSGSPSARSSASGSSTGSSDSLPSRKATSILRKLAVMRQEEKLIDLNLVFYRGEIRCHRIVLAASSPYFRDTLAVSSHLTRHDSIEMRGVDMQVMQALVDYAYTSTVTIGYDRVKTLLEAANMFQFQSIIDACIDYLKRSRRKIRQRSSSRQRSENSVGGASPSSGGSRSASPKSTPVQSPRAGSPLTTPSPLLLSPREPFNGSSPKIAITDDKVGDVAKILQDISLEGKGATTTDAEDGVMKNNGLPSALDVGSKYSRSISTGSEGYLTSSIGSDSSNDSTTHFIFRDNRHPSHFIKAMVKLRQEGRLTDVVLRTKIKDFPCHRVVLEASSSYLSQVISRDLDGTNAMDVHMRKISPDVLQKLIHFMYTGRVAVSDRDAAQVYRAAKRFGLDDVCHSCAVVDPSLDSTSTANTSLTDSVLSEATHPGSLENLLD</sequence>
<evidence type="ECO:0000259" key="4">
    <source>
        <dbReference type="PROSITE" id="PS50097"/>
    </source>
</evidence>
<feature type="region of interest" description="Disordered" evidence="3">
    <location>
        <begin position="90"/>
        <end position="119"/>
    </location>
</feature>
<feature type="domain" description="BTB" evidence="4">
    <location>
        <begin position="405"/>
        <end position="472"/>
    </location>
</feature>
<proteinExistence type="predicted"/>
<feature type="region of interest" description="Disordered" evidence="3">
    <location>
        <begin position="12"/>
        <end position="72"/>
    </location>
</feature>
<feature type="compositionally biased region" description="Polar residues" evidence="3">
    <location>
        <begin position="502"/>
        <end position="517"/>
    </location>
</feature>
<evidence type="ECO:0000256" key="2">
    <source>
        <dbReference type="ARBA" id="ARBA00022737"/>
    </source>
</evidence>
<dbReference type="GeneID" id="110983630"/>
<dbReference type="PANTHER" id="PTHR24412:SF272">
    <property type="entry name" value="KELCH-LIKE PROTEIN DIABLO"/>
    <property type="match status" value="1"/>
</dbReference>
<dbReference type="InterPro" id="IPR011333">
    <property type="entry name" value="SKP1/BTB/POZ_sf"/>
</dbReference>
<evidence type="ECO:0000256" key="1">
    <source>
        <dbReference type="ARBA" id="ARBA00022441"/>
    </source>
</evidence>
<feature type="compositionally biased region" description="Polar residues" evidence="3">
    <location>
        <begin position="21"/>
        <end position="35"/>
    </location>
</feature>
<dbReference type="PANTHER" id="PTHR24412">
    <property type="entry name" value="KELCH PROTEIN"/>
    <property type="match status" value="1"/>
</dbReference>
<feature type="region of interest" description="Disordered" evidence="3">
    <location>
        <begin position="239"/>
        <end position="304"/>
    </location>
</feature>
<dbReference type="SUPFAM" id="SSF54695">
    <property type="entry name" value="POZ domain"/>
    <property type="match status" value="2"/>
</dbReference>
<evidence type="ECO:0000313" key="6">
    <source>
        <dbReference type="RefSeq" id="XP_022098732.1"/>
    </source>
</evidence>
<dbReference type="PROSITE" id="PS50097">
    <property type="entry name" value="BTB"/>
    <property type="match status" value="2"/>
</dbReference>
<evidence type="ECO:0000256" key="3">
    <source>
        <dbReference type="SAM" id="MobiDB-lite"/>
    </source>
</evidence>
<name>A0A8B7Z187_ACAPL</name>
<feature type="compositionally biased region" description="Low complexity" evidence="3">
    <location>
        <begin position="280"/>
        <end position="292"/>
    </location>
</feature>
<keyword evidence="1" id="KW-0880">Kelch repeat</keyword>
<accession>A0A8B7Z187</accession>
<dbReference type="SMART" id="SM00225">
    <property type="entry name" value="BTB"/>
    <property type="match status" value="2"/>
</dbReference>
<dbReference type="AlphaFoldDB" id="A0A8B7Z187"/>
<feature type="domain" description="BTB" evidence="4">
    <location>
        <begin position="139"/>
        <end position="206"/>
    </location>
</feature>
<dbReference type="CDD" id="cd18186">
    <property type="entry name" value="BTB_POZ_ZBTB_KLHL-like"/>
    <property type="match status" value="1"/>
</dbReference>
<dbReference type="RefSeq" id="XP_022098732.1">
    <property type="nucleotide sequence ID" value="XM_022243040.1"/>
</dbReference>
<dbReference type="OrthoDB" id="6482909at2759"/>
<feature type="compositionally biased region" description="Low complexity" evidence="3">
    <location>
        <begin position="96"/>
        <end position="119"/>
    </location>
</feature>